<sequence>MKLRELARRGTEGFVLLRMPKKLTSYSDAGIDIIPANGKGASC</sequence>
<proteinExistence type="predicted"/>
<protein>
    <submittedName>
        <fullName evidence="1">Uncharacterized protein</fullName>
    </submittedName>
</protein>
<accession>A0AAV3I3X5</accession>
<dbReference type="EMBL" id="AOET01000093">
    <property type="protein sequence ID" value="ELW32152.1"/>
    <property type="molecule type" value="Genomic_DNA"/>
</dbReference>
<reference evidence="1 2" key="1">
    <citation type="submission" date="2012-11" db="EMBL/GenBank/DDBJ databases">
        <title>Genomic anatomy of Escherichia coli O157:H7 outbreaks.</title>
        <authorList>
            <person name="Tracy H.T."/>
            <person name="Eppinger M."/>
            <person name="Daugherty S."/>
            <person name="Agrawal S."/>
            <person name="Galens K."/>
            <person name="Tallon L."/>
            <person name="Shefchek K."/>
            <person name="Parankush S."/>
            <person name="Cebula T.A."/>
            <person name="Feng P."/>
            <person name="Soderlund R."/>
            <person name="Mammel M.K."/>
            <person name="DebRoy C."/>
            <person name="Dudley E.G."/>
            <person name="Tarr P.I."/>
            <person name="Fraser-Liggett C."/>
            <person name="Ravel J."/>
        </authorList>
    </citation>
    <scope>NUCLEOTIDE SEQUENCE [LARGE SCALE GENOMIC DNA]</scope>
    <source>
        <strain evidence="1 2">3.4880</strain>
    </source>
</reference>
<evidence type="ECO:0000313" key="2">
    <source>
        <dbReference type="Proteomes" id="UP000011584"/>
    </source>
</evidence>
<evidence type="ECO:0000313" key="1">
    <source>
        <dbReference type="EMBL" id="ELW32152.1"/>
    </source>
</evidence>
<gene>
    <name evidence="1" type="ORF">EC34880_3026</name>
</gene>
<organism evidence="1 2">
    <name type="scientific">Escherichia coli 3.4880</name>
    <dbReference type="NCBI Taxonomy" id="1051347"/>
    <lineage>
        <taxon>Bacteria</taxon>
        <taxon>Pseudomonadati</taxon>
        <taxon>Pseudomonadota</taxon>
        <taxon>Gammaproteobacteria</taxon>
        <taxon>Enterobacterales</taxon>
        <taxon>Enterobacteriaceae</taxon>
        <taxon>Escherichia</taxon>
    </lineage>
</organism>
<dbReference type="AlphaFoldDB" id="A0AAV3I3X5"/>
<comment type="caution">
    <text evidence="1">The sequence shown here is derived from an EMBL/GenBank/DDBJ whole genome shotgun (WGS) entry which is preliminary data.</text>
</comment>
<name>A0AAV3I3X5_ECOLX</name>
<dbReference type="Proteomes" id="UP000011584">
    <property type="component" value="Unassembled WGS sequence"/>
</dbReference>